<dbReference type="EMBL" id="CDMZ01005925">
    <property type="protein sequence ID" value="CUC10959.1"/>
    <property type="molecule type" value="Genomic_DNA"/>
</dbReference>
<feature type="repeat" description="ANK" evidence="3">
    <location>
        <begin position="342"/>
        <end position="374"/>
    </location>
</feature>
<dbReference type="PANTHER" id="PTHR24123:SF33">
    <property type="entry name" value="PROTEIN HOS4"/>
    <property type="match status" value="1"/>
</dbReference>
<name>A0A0K6SBB6_9ALVE</name>
<dbReference type="InterPro" id="IPR036770">
    <property type="entry name" value="Ankyrin_rpt-contain_sf"/>
</dbReference>
<dbReference type="PRINTS" id="PR01415">
    <property type="entry name" value="ANKYRIN"/>
</dbReference>
<keyword evidence="1" id="KW-0677">Repeat</keyword>
<evidence type="ECO:0000256" key="4">
    <source>
        <dbReference type="SAM" id="MobiDB-lite"/>
    </source>
</evidence>
<dbReference type="Pfam" id="PF13857">
    <property type="entry name" value="Ank_5"/>
    <property type="match status" value="1"/>
</dbReference>
<evidence type="ECO:0000256" key="1">
    <source>
        <dbReference type="ARBA" id="ARBA00022737"/>
    </source>
</evidence>
<evidence type="ECO:0000313" key="5">
    <source>
        <dbReference type="EMBL" id="CUC10959.1"/>
    </source>
</evidence>
<proteinExistence type="predicted"/>
<dbReference type="PANTHER" id="PTHR24123">
    <property type="entry name" value="ANKYRIN REPEAT-CONTAINING"/>
    <property type="match status" value="1"/>
</dbReference>
<dbReference type="AlphaFoldDB" id="A0A0K6SBB6"/>
<dbReference type="PROSITE" id="PS50088">
    <property type="entry name" value="ANK_REPEAT"/>
    <property type="match status" value="5"/>
</dbReference>
<dbReference type="SMART" id="SM00248">
    <property type="entry name" value="ANK"/>
    <property type="match status" value="7"/>
</dbReference>
<feature type="repeat" description="ANK" evidence="3">
    <location>
        <begin position="375"/>
        <end position="413"/>
    </location>
</feature>
<dbReference type="InterPro" id="IPR051165">
    <property type="entry name" value="Multifunctional_ANK_Repeat"/>
</dbReference>
<evidence type="ECO:0000256" key="2">
    <source>
        <dbReference type="ARBA" id="ARBA00023043"/>
    </source>
</evidence>
<dbReference type="PhylomeDB" id="A0A0K6SBB6"/>
<feature type="region of interest" description="Disordered" evidence="4">
    <location>
        <begin position="163"/>
        <end position="223"/>
    </location>
</feature>
<feature type="repeat" description="ANK" evidence="3">
    <location>
        <begin position="308"/>
        <end position="340"/>
    </location>
</feature>
<reference evidence="5" key="1">
    <citation type="submission" date="2014-11" db="EMBL/GenBank/DDBJ databases">
        <title>Molecular phylogeny of cliff fern family Woodsiaceae with morphological implications.</title>
        <authorList>
            <person name="Shao Y.-Z."/>
            <person name="Wei R."/>
            <person name="Zhang X.-C."/>
        </authorList>
    </citation>
    <scope>NUCLEOTIDE SEQUENCE</scope>
</reference>
<feature type="repeat" description="ANK" evidence="3">
    <location>
        <begin position="275"/>
        <end position="307"/>
    </location>
</feature>
<organism evidence="5">
    <name type="scientific">Chromera velia CCMP2878</name>
    <dbReference type="NCBI Taxonomy" id="1169474"/>
    <lineage>
        <taxon>Eukaryota</taxon>
        <taxon>Sar</taxon>
        <taxon>Alveolata</taxon>
        <taxon>Colpodellida</taxon>
        <taxon>Chromeraceae</taxon>
        <taxon>Chromera</taxon>
    </lineage>
</organism>
<evidence type="ECO:0000256" key="3">
    <source>
        <dbReference type="PROSITE-ProRule" id="PRU00023"/>
    </source>
</evidence>
<dbReference type="Pfam" id="PF12796">
    <property type="entry name" value="Ank_2"/>
    <property type="match status" value="1"/>
</dbReference>
<accession>A0A0K6SBB6</accession>
<dbReference type="SUPFAM" id="SSF48403">
    <property type="entry name" value="Ankyrin repeat"/>
    <property type="match status" value="1"/>
</dbReference>
<dbReference type="InterPro" id="IPR002110">
    <property type="entry name" value="Ankyrin_rpt"/>
</dbReference>
<feature type="repeat" description="ANK" evidence="3">
    <location>
        <begin position="414"/>
        <end position="446"/>
    </location>
</feature>
<protein>
    <submittedName>
        <fullName evidence="5">Uncharacterized protein</fullName>
    </submittedName>
</protein>
<sequence length="516" mass="55473">MERTAANLMPLHEGLRALSESLLEVVGIVQKMDSLLGTVEFPNQPTGDIPAGKPLQDGASPVLLQTEAAALDRLEKLVEDTRKGVRLELNMLLSIYYRMDLEPLFAFDIGNVIRSFQAVTAEELQGALDAFMKTGEREKREDLELLLKMGAAVDAAVEIPVEVTEERDEANAQEGGDGGGEVMEGWQDDGEWDEEERGEGGQEDGEEGEQNEEGGDEAGEEMGGMQPRVTALMRAVDFGSLEAVKILVRAGAGLDVCFPLEERGGGEGGSDGEIRGWRALHIACVDNKPEIIEFLVCSGANVNVETEKGATPLHFAAQEGHTCIVRFLLGWGADVHMLSGENGRTVLFDAVGCGQKEVVELFLNHGAKMDDNDDENASPLHYTSRFFDEGPADHREIAELLVSRGADVNAVDSEGASVLHFAVLNGASGVAEVLLQNGANLHAVDNNGENPLHAVAYLSQEDAEEEERALFEKRLCVAQLLVSKGIDTAAVNGEGETALQIAEDEQPEDSPALAFL</sequence>
<dbReference type="PROSITE" id="PS50297">
    <property type="entry name" value="ANK_REP_REGION"/>
    <property type="match status" value="4"/>
</dbReference>
<gene>
    <name evidence="5" type="ORF">Cvel_13950.t1.CR2</name>
</gene>
<dbReference type="VEuPathDB" id="CryptoDB:Cvel_13950"/>
<keyword evidence="2 3" id="KW-0040">ANK repeat</keyword>
<dbReference type="Gene3D" id="1.25.40.20">
    <property type="entry name" value="Ankyrin repeat-containing domain"/>
    <property type="match status" value="3"/>
</dbReference>
<dbReference type="Pfam" id="PF00023">
    <property type="entry name" value="Ank"/>
    <property type="match status" value="1"/>
</dbReference>
<feature type="compositionally biased region" description="Acidic residues" evidence="4">
    <location>
        <begin position="186"/>
        <end position="220"/>
    </location>
</feature>